<dbReference type="CDD" id="cd01960">
    <property type="entry name" value="nsLTP1"/>
    <property type="match status" value="1"/>
</dbReference>
<proteinExistence type="inferred from homology"/>
<evidence type="ECO:0000256" key="1">
    <source>
        <dbReference type="ARBA" id="ARBA00009748"/>
    </source>
</evidence>
<keyword evidence="3" id="KW-0813">Transport</keyword>
<dbReference type="GeneID" id="108984676"/>
<comment type="similarity">
    <text evidence="1 3">Belongs to the plant LTP family.</text>
</comment>
<dbReference type="Gene3D" id="1.10.110.10">
    <property type="entry name" value="Plant lipid-transfer and hydrophobic proteins"/>
    <property type="match status" value="1"/>
</dbReference>
<protein>
    <recommendedName>
        <fullName evidence="3">Non-specific lipid-transfer protein</fullName>
    </recommendedName>
</protein>
<dbReference type="InterPro" id="IPR036312">
    <property type="entry name" value="Bifun_inhib/LTP/seed_sf"/>
</dbReference>
<dbReference type="InterPro" id="IPR000528">
    <property type="entry name" value="Plant_nsLTP"/>
</dbReference>
<dbReference type="KEGG" id="jre:108984676"/>
<dbReference type="Proteomes" id="UP000235220">
    <property type="component" value="Chromosome 3"/>
</dbReference>
<dbReference type="GO" id="GO:0006869">
    <property type="term" value="P:lipid transport"/>
    <property type="evidence" value="ECO:0007669"/>
    <property type="project" value="InterPro"/>
</dbReference>
<keyword evidence="4" id="KW-1185">Reference proteome</keyword>
<accession>A0A2I4DYN5</accession>
<evidence type="ECO:0000313" key="5">
    <source>
        <dbReference type="RefSeq" id="XP_018812257.1"/>
    </source>
</evidence>
<dbReference type="InterPro" id="IPR016140">
    <property type="entry name" value="Bifunc_inhib/LTP/seed_store"/>
</dbReference>
<keyword evidence="3" id="KW-0446">Lipid-binding</keyword>
<name>A0A2I4DYN5_JUGRE</name>
<dbReference type="PANTHER" id="PTHR33076">
    <property type="entry name" value="NON-SPECIFIC LIPID-TRANSFER PROTEIN 2-RELATED"/>
    <property type="match status" value="1"/>
</dbReference>
<dbReference type="GO" id="GO:0008289">
    <property type="term" value="F:lipid binding"/>
    <property type="evidence" value="ECO:0007669"/>
    <property type="project" value="UniProtKB-KW"/>
</dbReference>
<evidence type="ECO:0000256" key="2">
    <source>
        <dbReference type="ARBA" id="ARBA00023157"/>
    </source>
</evidence>
<dbReference type="SUPFAM" id="SSF47699">
    <property type="entry name" value="Bifunctional inhibitor/lipid-transfer protein/seed storage 2S albumin"/>
    <property type="match status" value="1"/>
</dbReference>
<organism evidence="4 5">
    <name type="scientific">Juglans regia</name>
    <name type="common">English walnut</name>
    <dbReference type="NCBI Taxonomy" id="51240"/>
    <lineage>
        <taxon>Eukaryota</taxon>
        <taxon>Viridiplantae</taxon>
        <taxon>Streptophyta</taxon>
        <taxon>Embryophyta</taxon>
        <taxon>Tracheophyta</taxon>
        <taxon>Spermatophyta</taxon>
        <taxon>Magnoliopsida</taxon>
        <taxon>eudicotyledons</taxon>
        <taxon>Gunneridae</taxon>
        <taxon>Pentapetalae</taxon>
        <taxon>rosids</taxon>
        <taxon>fabids</taxon>
        <taxon>Fagales</taxon>
        <taxon>Juglandaceae</taxon>
        <taxon>Juglans</taxon>
    </lineage>
</organism>
<reference evidence="5" key="1">
    <citation type="submission" date="2025-08" db="UniProtKB">
        <authorList>
            <consortium name="RefSeq"/>
        </authorList>
    </citation>
    <scope>IDENTIFICATION</scope>
    <source>
        <tissue evidence="5">Leaves</tissue>
    </source>
</reference>
<dbReference type="AlphaFoldDB" id="A0A2I4DYN5"/>
<evidence type="ECO:0000256" key="3">
    <source>
        <dbReference type="RuleBase" id="RU000628"/>
    </source>
</evidence>
<dbReference type="PRINTS" id="PR00382">
    <property type="entry name" value="LIPIDTRNSFER"/>
</dbReference>
<dbReference type="PROSITE" id="PS51257">
    <property type="entry name" value="PROKAR_LIPOPROTEIN"/>
    <property type="match status" value="1"/>
</dbReference>
<gene>
    <name evidence="5" type="primary">LOC108984676</name>
</gene>
<dbReference type="STRING" id="51240.A0A2I4DYN5"/>
<comment type="function">
    <text evidence="3">Plant non-specific lipid-transfer proteins transfer phospholipids as well as galactolipids across membranes. May play a role in wax or cutin deposition in the cell walls of expanding epidermal cells and certain secretory tissues.</text>
</comment>
<keyword evidence="2" id="KW-1015">Disulfide bond</keyword>
<dbReference type="SMART" id="SM00499">
    <property type="entry name" value="AAI"/>
    <property type="match status" value="1"/>
</dbReference>
<dbReference type="OrthoDB" id="1377674at2759"/>
<dbReference type="Gramene" id="Jr03_12220_p1">
    <property type="protein sequence ID" value="cds.Jr03_12220_p1"/>
    <property type="gene ID" value="Jr03_12220"/>
</dbReference>
<evidence type="ECO:0000313" key="4">
    <source>
        <dbReference type="Proteomes" id="UP000235220"/>
    </source>
</evidence>
<dbReference type="Pfam" id="PF00234">
    <property type="entry name" value="Tryp_alpha_amyl"/>
    <property type="match status" value="1"/>
</dbReference>
<sequence length="120" mass="13076">MEKKMRGLSALAFGFVILILISACHSEAMTCPEALVILLPCKPFLEGALPDSPGFLCCLGVQKLTQEASTTETRRAVCQCLKNAAQEFHINLDKAKQIPQLCHINDPIPIDPNVDCNTLP</sequence>
<dbReference type="RefSeq" id="XP_018812257.1">
    <property type="nucleotide sequence ID" value="XM_018956712.2"/>
</dbReference>